<dbReference type="RefSeq" id="WP_250930393.1">
    <property type="nucleotide sequence ID" value="NZ_JAMQBK010000052.1"/>
</dbReference>
<keyword evidence="3" id="KW-1185">Reference proteome</keyword>
<dbReference type="EMBL" id="JAMQBK010000052">
    <property type="protein sequence ID" value="MCM2372758.1"/>
    <property type="molecule type" value="Genomic_DNA"/>
</dbReference>
<gene>
    <name evidence="2" type="ORF">NB063_19260</name>
</gene>
<dbReference type="Proteomes" id="UP001202961">
    <property type="component" value="Unassembled WGS sequence"/>
</dbReference>
<feature type="transmembrane region" description="Helical" evidence="1">
    <location>
        <begin position="13"/>
        <end position="34"/>
    </location>
</feature>
<keyword evidence="1" id="KW-0472">Membrane</keyword>
<evidence type="ECO:0000313" key="3">
    <source>
        <dbReference type="Proteomes" id="UP001202961"/>
    </source>
</evidence>
<name>A0ABT0U8M2_9BACT</name>
<proteinExistence type="predicted"/>
<evidence type="ECO:0000313" key="2">
    <source>
        <dbReference type="EMBL" id="MCM2372758.1"/>
    </source>
</evidence>
<protein>
    <recommendedName>
        <fullName evidence="4">Transmembrane protein</fullName>
    </recommendedName>
</protein>
<evidence type="ECO:0008006" key="4">
    <source>
        <dbReference type="Google" id="ProtNLM"/>
    </source>
</evidence>
<feature type="transmembrane region" description="Helical" evidence="1">
    <location>
        <begin position="46"/>
        <end position="65"/>
    </location>
</feature>
<accession>A0ABT0U8M2</accession>
<feature type="transmembrane region" description="Helical" evidence="1">
    <location>
        <begin position="119"/>
        <end position="140"/>
    </location>
</feature>
<sequence length="166" mass="18731">MITDDDLFIRKDLVSWLVTASLFAYVASFVMPVVDVRPSLLFRGREYPHGIIGVEAFVIAFWAMVSDGDSFVWLANPTYWFAIVLLFRGSVSFWPLTLSVIALLSPFLMVHSMNETWLLGYYTWLLSFGFSAAASLIVLWRGCSTPEQNIAASNERSTKKQSQAED</sequence>
<organism evidence="2 3">
    <name type="scientific">Aporhodopirellula aestuarii</name>
    <dbReference type="NCBI Taxonomy" id="2950107"/>
    <lineage>
        <taxon>Bacteria</taxon>
        <taxon>Pseudomonadati</taxon>
        <taxon>Planctomycetota</taxon>
        <taxon>Planctomycetia</taxon>
        <taxon>Pirellulales</taxon>
        <taxon>Pirellulaceae</taxon>
        <taxon>Aporhodopirellula</taxon>
    </lineage>
</organism>
<evidence type="ECO:0000256" key="1">
    <source>
        <dbReference type="SAM" id="Phobius"/>
    </source>
</evidence>
<keyword evidence="1" id="KW-0812">Transmembrane</keyword>
<reference evidence="2 3" key="1">
    <citation type="journal article" date="2022" name="Syst. Appl. Microbiol.">
        <title>Rhodopirellula aestuarii sp. nov., a novel member of the genus Rhodopirellula isolated from brackish sediments collected in the Tagus River estuary, Portugal.</title>
        <authorList>
            <person name="Vitorino I.R."/>
            <person name="Klimek D."/>
            <person name="Calusinska M."/>
            <person name="Lobo-da-Cunha A."/>
            <person name="Vasconcelos V."/>
            <person name="Lage O.M."/>
        </authorList>
    </citation>
    <scope>NUCLEOTIDE SEQUENCE [LARGE SCALE GENOMIC DNA]</scope>
    <source>
        <strain evidence="2 3">ICT_H3.1</strain>
    </source>
</reference>
<keyword evidence="1" id="KW-1133">Transmembrane helix</keyword>
<comment type="caution">
    <text evidence="2">The sequence shown here is derived from an EMBL/GenBank/DDBJ whole genome shotgun (WGS) entry which is preliminary data.</text>
</comment>